<dbReference type="InterPro" id="IPR029063">
    <property type="entry name" value="SAM-dependent_MTases_sf"/>
</dbReference>
<dbReference type="InterPro" id="IPR008715">
    <property type="entry name" value="SAM-MeTfrase_NodS-like"/>
</dbReference>
<dbReference type="GO" id="GO:0009312">
    <property type="term" value="P:oligosaccharide biosynthetic process"/>
    <property type="evidence" value="ECO:0007669"/>
    <property type="project" value="InterPro"/>
</dbReference>
<comment type="caution">
    <text evidence="1">The sequence shown here is derived from an EMBL/GenBank/DDBJ whole genome shotgun (WGS) entry which is preliminary data.</text>
</comment>
<protein>
    <submittedName>
        <fullName evidence="1">Ubiquinonemenaquinone biosynthesis methyltransferase</fullName>
        <ecNumber evidence="1">2.1.1.163</ecNumber>
    </submittedName>
</protein>
<reference evidence="1" key="1">
    <citation type="submission" date="2013-03" db="EMBL/GenBank/DDBJ databases">
        <title>Genome Sequence of the Profundibacterium mesophilum strain KAUST100406-0324T from Red Sea, a novel genus in the family Rhodobacteraceae.</title>
        <authorList>
            <person name="Essack M."/>
            <person name="Alam I."/>
            <person name="Lafi F."/>
            <person name="Alawi W."/>
            <person name="Kamanu F."/>
            <person name="Al-Suwailem A."/>
            <person name="Lee O.O."/>
            <person name="Xu Y."/>
            <person name="Bajic V."/>
            <person name="Qian P.-Y."/>
            <person name="Archer J."/>
        </authorList>
    </citation>
    <scope>NUCLEOTIDE SEQUENCE</scope>
    <source>
        <strain evidence="1">KAUST100406-0324</strain>
    </source>
</reference>
<dbReference type="SUPFAM" id="SSF53335">
    <property type="entry name" value="S-adenosyl-L-methionine-dependent methyltransferases"/>
    <property type="match status" value="1"/>
</dbReference>
<dbReference type="GO" id="GO:0032259">
    <property type="term" value="P:methylation"/>
    <property type="evidence" value="ECO:0007669"/>
    <property type="project" value="UniProtKB-KW"/>
</dbReference>
<dbReference type="Proteomes" id="UP000698242">
    <property type="component" value="Unassembled WGS sequence"/>
</dbReference>
<keyword evidence="1" id="KW-0830">Ubiquinone</keyword>
<keyword evidence="2" id="KW-1185">Reference proteome</keyword>
<evidence type="ECO:0000313" key="2">
    <source>
        <dbReference type="Proteomes" id="UP000698242"/>
    </source>
</evidence>
<dbReference type="AlphaFoldDB" id="A0A921NRA3"/>
<name>A0A921NRA3_9RHOB</name>
<sequence length="199" mass="21373">MPLPETLAHLEHLYAAEADPWGHLTRPYEAEKYAATLAAIGPGSFTSILEIGCGIGVLSARLAPLTGRLVSLDCVPAALEKAKARLGEQEHVQFICGPAPSAIPPGYGREIPQPQVVLLSEVLYFMTPEEIGELGAWIMRNAAPAARVVLVNWQGPTGEALGGAQAAALMRDALPRWHSDVERREGYDLEQLHAPAREA</sequence>
<organism evidence="1 2">
    <name type="scientific">Profundibacterium mesophilum KAUST100406-0324</name>
    <dbReference type="NCBI Taxonomy" id="1037889"/>
    <lineage>
        <taxon>Bacteria</taxon>
        <taxon>Pseudomonadati</taxon>
        <taxon>Pseudomonadota</taxon>
        <taxon>Alphaproteobacteria</taxon>
        <taxon>Rhodobacterales</taxon>
        <taxon>Roseobacteraceae</taxon>
        <taxon>Profundibacterium</taxon>
    </lineage>
</organism>
<keyword evidence="1" id="KW-0489">Methyltransferase</keyword>
<dbReference type="EMBL" id="APKE01000019">
    <property type="protein sequence ID" value="KAF0676052.1"/>
    <property type="molecule type" value="Genomic_DNA"/>
</dbReference>
<dbReference type="EC" id="2.1.1.163" evidence="1"/>
<dbReference type="Gene3D" id="3.40.50.150">
    <property type="entry name" value="Vaccinia Virus protein VP39"/>
    <property type="match status" value="1"/>
</dbReference>
<evidence type="ECO:0000313" key="1">
    <source>
        <dbReference type="EMBL" id="KAF0676052.1"/>
    </source>
</evidence>
<dbReference type="RefSeq" id="WP_159965171.1">
    <property type="nucleotide sequence ID" value="NZ_APKE01000019.1"/>
</dbReference>
<dbReference type="OrthoDB" id="116799at2"/>
<dbReference type="Pfam" id="PF05401">
    <property type="entry name" value="NodS"/>
    <property type="match status" value="1"/>
</dbReference>
<proteinExistence type="predicted"/>
<accession>A0A921NRA3</accession>
<keyword evidence="1" id="KW-0808">Transferase</keyword>
<dbReference type="CDD" id="cd02440">
    <property type="entry name" value="AdoMet_MTases"/>
    <property type="match status" value="1"/>
</dbReference>
<gene>
    <name evidence="1" type="ORF">PMES_01616</name>
</gene>
<dbReference type="GO" id="GO:0043770">
    <property type="term" value="F:demethylmenaquinone methyltransferase activity"/>
    <property type="evidence" value="ECO:0007669"/>
    <property type="project" value="UniProtKB-EC"/>
</dbReference>
<dbReference type="GO" id="GO:0008757">
    <property type="term" value="F:S-adenosylmethionine-dependent methyltransferase activity"/>
    <property type="evidence" value="ECO:0007669"/>
    <property type="project" value="InterPro"/>
</dbReference>